<evidence type="ECO:0000256" key="1">
    <source>
        <dbReference type="ARBA" id="ARBA00009199"/>
    </source>
</evidence>
<dbReference type="RefSeq" id="WP_163076672.1">
    <property type="nucleotide sequence ID" value="NZ_CP048630.1"/>
</dbReference>
<name>A0A6P1YQX1_9HYPH</name>
<sequence>MTAKPAFRGAEAIISLSAVDQRDRIASGALRAEEVTEAYIARINATEPDIHAWAWFDPDHARAQARSLDAYRGTGRPIGPLHGVPVGLKDIIDAVKIPTANGTSLDEGRMPEHDSFVAAKLKAAGAVIMGKTAITELAYLHPGPTRNPVNPEHTPGGSSSGSAAAVAAGQVPLSIGTQTGGSLIRPAAFCGTVGFKPTFGAIPRTGILAQSPSLDTVGVFARTVRDVALIADVIFGHDQNDRATSLAPAPRLLETASTSPPLPPVFAFVKPPNWEMATQETQDALAEIAEFLGQQCFEVDLPVAFDGARAAHGRIYLAEMAKCYHTYERRGRDLLSEELRTAIDAGKAIPARDYIAALDWPDVLYAGLSEVFNRCDVILTAAAPGPAPLGIESTGDAVFNSLWTLLGVPAVTLPVLQVDGLPMGVQLVGRRGDDGRLLRAALWLMERVAATEGEAS</sequence>
<protein>
    <submittedName>
        <fullName evidence="4">Amidase</fullName>
    </submittedName>
</protein>
<feature type="region of interest" description="Disordered" evidence="2">
    <location>
        <begin position="143"/>
        <end position="163"/>
    </location>
</feature>
<evidence type="ECO:0000313" key="5">
    <source>
        <dbReference type="Proteomes" id="UP000464751"/>
    </source>
</evidence>
<comment type="similarity">
    <text evidence="1">Belongs to the amidase family.</text>
</comment>
<evidence type="ECO:0000256" key="2">
    <source>
        <dbReference type="SAM" id="MobiDB-lite"/>
    </source>
</evidence>
<dbReference type="InterPro" id="IPR000120">
    <property type="entry name" value="Amidase"/>
</dbReference>
<dbReference type="SUPFAM" id="SSF75304">
    <property type="entry name" value="Amidase signature (AS) enzymes"/>
    <property type="match status" value="1"/>
</dbReference>
<dbReference type="PANTHER" id="PTHR11895:SF151">
    <property type="entry name" value="GLUTAMYL-TRNA(GLN) AMIDOTRANSFERASE SUBUNIT A"/>
    <property type="match status" value="1"/>
</dbReference>
<dbReference type="AlphaFoldDB" id="A0A6P1YQX1"/>
<evidence type="ECO:0000259" key="3">
    <source>
        <dbReference type="Pfam" id="PF01425"/>
    </source>
</evidence>
<dbReference type="KEGG" id="apra:G3A50_18820"/>
<gene>
    <name evidence="4" type="ORF">G3A50_18820</name>
</gene>
<reference evidence="4 5" key="1">
    <citation type="submission" date="2020-02" db="EMBL/GenBank/DDBJ databases">
        <authorList>
            <person name="Li G."/>
        </authorList>
    </citation>
    <scope>NUCLEOTIDE SEQUENCE [LARGE SCALE GENOMIC DNA]</scope>
    <source>
        <strain evidence="4 5">DSM 102029</strain>
    </source>
</reference>
<evidence type="ECO:0000313" key="4">
    <source>
        <dbReference type="EMBL" id="QIB35532.1"/>
    </source>
</evidence>
<organism evidence="4 5">
    <name type="scientific">Ancylobacter pratisalsi</name>
    <dbReference type="NCBI Taxonomy" id="1745854"/>
    <lineage>
        <taxon>Bacteria</taxon>
        <taxon>Pseudomonadati</taxon>
        <taxon>Pseudomonadota</taxon>
        <taxon>Alphaproteobacteria</taxon>
        <taxon>Hyphomicrobiales</taxon>
        <taxon>Xanthobacteraceae</taxon>
        <taxon>Ancylobacter</taxon>
    </lineage>
</organism>
<dbReference type="InterPro" id="IPR023631">
    <property type="entry name" value="Amidase_dom"/>
</dbReference>
<dbReference type="Gene3D" id="3.90.1300.10">
    <property type="entry name" value="Amidase signature (AS) domain"/>
    <property type="match status" value="1"/>
</dbReference>
<proteinExistence type="inferred from homology"/>
<dbReference type="Pfam" id="PF01425">
    <property type="entry name" value="Amidase"/>
    <property type="match status" value="1"/>
</dbReference>
<dbReference type="EMBL" id="CP048630">
    <property type="protein sequence ID" value="QIB35532.1"/>
    <property type="molecule type" value="Genomic_DNA"/>
</dbReference>
<dbReference type="PANTHER" id="PTHR11895">
    <property type="entry name" value="TRANSAMIDASE"/>
    <property type="match status" value="1"/>
</dbReference>
<keyword evidence="5" id="KW-1185">Reference proteome</keyword>
<dbReference type="Proteomes" id="UP000464751">
    <property type="component" value="Chromosome"/>
</dbReference>
<dbReference type="InterPro" id="IPR036928">
    <property type="entry name" value="AS_sf"/>
</dbReference>
<dbReference type="GO" id="GO:0003824">
    <property type="term" value="F:catalytic activity"/>
    <property type="evidence" value="ECO:0007669"/>
    <property type="project" value="InterPro"/>
</dbReference>
<feature type="domain" description="Amidase" evidence="3">
    <location>
        <begin position="34"/>
        <end position="438"/>
    </location>
</feature>
<accession>A0A6P1YQX1</accession>